<evidence type="ECO:0000313" key="3">
    <source>
        <dbReference type="EMBL" id="TFK85397.1"/>
    </source>
</evidence>
<evidence type="ECO:0000256" key="1">
    <source>
        <dbReference type="SAM" id="MobiDB-lite"/>
    </source>
</evidence>
<keyword evidence="4" id="KW-1185">Reference proteome</keyword>
<feature type="compositionally biased region" description="Basic and acidic residues" evidence="1">
    <location>
        <begin position="1"/>
        <end position="10"/>
    </location>
</feature>
<organism evidence="3 4">
    <name type="scientific">Polyporus arcularius HHB13444</name>
    <dbReference type="NCBI Taxonomy" id="1314778"/>
    <lineage>
        <taxon>Eukaryota</taxon>
        <taxon>Fungi</taxon>
        <taxon>Dikarya</taxon>
        <taxon>Basidiomycota</taxon>
        <taxon>Agaricomycotina</taxon>
        <taxon>Agaricomycetes</taxon>
        <taxon>Polyporales</taxon>
        <taxon>Polyporaceae</taxon>
        <taxon>Polyporus</taxon>
    </lineage>
</organism>
<dbReference type="AlphaFoldDB" id="A0A5C3P912"/>
<dbReference type="InterPro" id="IPR011333">
    <property type="entry name" value="SKP1/BTB/POZ_sf"/>
</dbReference>
<evidence type="ECO:0000259" key="2">
    <source>
        <dbReference type="PROSITE" id="PS50097"/>
    </source>
</evidence>
<dbReference type="Proteomes" id="UP000308197">
    <property type="component" value="Unassembled WGS sequence"/>
</dbReference>
<feature type="domain" description="BTB" evidence="2">
    <location>
        <begin position="85"/>
        <end position="157"/>
    </location>
</feature>
<dbReference type="InterPro" id="IPR000210">
    <property type="entry name" value="BTB/POZ_dom"/>
</dbReference>
<dbReference type="InParanoid" id="A0A5C3P912"/>
<feature type="region of interest" description="Disordered" evidence="1">
    <location>
        <begin position="1"/>
        <end position="74"/>
    </location>
</feature>
<sequence>MSTIKDEPKFDPSLFDMEADVKQQDGTGSLAAADGRKRKADAGAGGAAGVDTKRTKTDEPAGPSTPQGDSQKPKSKCAAFWYEDGNVVIVVEETAFKLYKARLSKFSTYFEAMFANDAEQNRPTMEGCPVYRAEGVAVSDFKQFLEALETPFVFVSKPPSQDTAIAILRASQQLGCQTTRSFAVERLRAIWPNDKPRLPGGSRAFEDAIMIMQVSRDCQVPQLRKRAFYELVRSAPFWTTLRENRQAVGLPDSDVVALLSARAELQNLFMVLILEPPQGREAECPGLQAAKQGGDPKTAKLCAPRIQKGWGRKANWVMNMYENGDLMVGKTDPLGHLQKLLTERLKVFSNAGWCSSCLQDRVKAWQDAQVKWWGMLDDWLKT</sequence>
<dbReference type="Gene3D" id="3.30.710.10">
    <property type="entry name" value="Potassium Channel Kv1.1, Chain A"/>
    <property type="match status" value="1"/>
</dbReference>
<proteinExistence type="predicted"/>
<dbReference type="SMART" id="SM00225">
    <property type="entry name" value="BTB"/>
    <property type="match status" value="1"/>
</dbReference>
<evidence type="ECO:0000313" key="4">
    <source>
        <dbReference type="Proteomes" id="UP000308197"/>
    </source>
</evidence>
<dbReference type="CDD" id="cd18186">
    <property type="entry name" value="BTB_POZ_ZBTB_KLHL-like"/>
    <property type="match status" value="1"/>
</dbReference>
<reference evidence="3 4" key="1">
    <citation type="journal article" date="2019" name="Nat. Ecol. Evol.">
        <title>Megaphylogeny resolves global patterns of mushroom evolution.</title>
        <authorList>
            <person name="Varga T."/>
            <person name="Krizsan K."/>
            <person name="Foldi C."/>
            <person name="Dima B."/>
            <person name="Sanchez-Garcia M."/>
            <person name="Sanchez-Ramirez S."/>
            <person name="Szollosi G.J."/>
            <person name="Szarkandi J.G."/>
            <person name="Papp V."/>
            <person name="Albert L."/>
            <person name="Andreopoulos W."/>
            <person name="Angelini C."/>
            <person name="Antonin V."/>
            <person name="Barry K.W."/>
            <person name="Bougher N.L."/>
            <person name="Buchanan P."/>
            <person name="Buyck B."/>
            <person name="Bense V."/>
            <person name="Catcheside P."/>
            <person name="Chovatia M."/>
            <person name="Cooper J."/>
            <person name="Damon W."/>
            <person name="Desjardin D."/>
            <person name="Finy P."/>
            <person name="Geml J."/>
            <person name="Haridas S."/>
            <person name="Hughes K."/>
            <person name="Justo A."/>
            <person name="Karasinski D."/>
            <person name="Kautmanova I."/>
            <person name="Kiss B."/>
            <person name="Kocsube S."/>
            <person name="Kotiranta H."/>
            <person name="LaButti K.M."/>
            <person name="Lechner B.E."/>
            <person name="Liimatainen K."/>
            <person name="Lipzen A."/>
            <person name="Lukacs Z."/>
            <person name="Mihaltcheva S."/>
            <person name="Morgado L.N."/>
            <person name="Niskanen T."/>
            <person name="Noordeloos M.E."/>
            <person name="Ohm R.A."/>
            <person name="Ortiz-Santana B."/>
            <person name="Ovrebo C."/>
            <person name="Racz N."/>
            <person name="Riley R."/>
            <person name="Savchenko A."/>
            <person name="Shiryaev A."/>
            <person name="Soop K."/>
            <person name="Spirin V."/>
            <person name="Szebenyi C."/>
            <person name="Tomsovsky M."/>
            <person name="Tulloss R.E."/>
            <person name="Uehling J."/>
            <person name="Grigoriev I.V."/>
            <person name="Vagvolgyi C."/>
            <person name="Papp T."/>
            <person name="Martin F.M."/>
            <person name="Miettinen O."/>
            <person name="Hibbett D.S."/>
            <person name="Nagy L.G."/>
        </authorList>
    </citation>
    <scope>NUCLEOTIDE SEQUENCE [LARGE SCALE GENOMIC DNA]</scope>
    <source>
        <strain evidence="3 4">HHB13444</strain>
    </source>
</reference>
<dbReference type="SUPFAM" id="SSF54695">
    <property type="entry name" value="POZ domain"/>
    <property type="match status" value="1"/>
</dbReference>
<dbReference type="Pfam" id="PF00651">
    <property type="entry name" value="BTB"/>
    <property type="match status" value="1"/>
</dbReference>
<dbReference type="EMBL" id="ML211255">
    <property type="protein sequence ID" value="TFK85397.1"/>
    <property type="molecule type" value="Genomic_DNA"/>
</dbReference>
<dbReference type="PROSITE" id="PS50097">
    <property type="entry name" value="BTB"/>
    <property type="match status" value="1"/>
</dbReference>
<protein>
    <recommendedName>
        <fullName evidence="2">BTB domain-containing protein</fullName>
    </recommendedName>
</protein>
<accession>A0A5C3P912</accession>
<name>A0A5C3P912_9APHY</name>
<gene>
    <name evidence="3" type="ORF">K466DRAFT_601191</name>
</gene>